<organism evidence="1 2">
    <name type="scientific">Sodiomyces alkalinus (strain CBS 110278 / VKM F-3762 / F11)</name>
    <name type="common">Alkaliphilic filamentous fungus</name>
    <dbReference type="NCBI Taxonomy" id="1314773"/>
    <lineage>
        <taxon>Eukaryota</taxon>
        <taxon>Fungi</taxon>
        <taxon>Dikarya</taxon>
        <taxon>Ascomycota</taxon>
        <taxon>Pezizomycotina</taxon>
        <taxon>Sordariomycetes</taxon>
        <taxon>Hypocreomycetidae</taxon>
        <taxon>Glomerellales</taxon>
        <taxon>Plectosphaerellaceae</taxon>
        <taxon>Sodiomyces</taxon>
    </lineage>
</organism>
<dbReference type="EMBL" id="ML119056">
    <property type="protein sequence ID" value="ROT37764.1"/>
    <property type="molecule type" value="Genomic_DNA"/>
</dbReference>
<name>A0A3N2PTK1_SODAK</name>
<dbReference type="AlphaFoldDB" id="A0A3N2PTK1"/>
<dbReference type="GeneID" id="39582704"/>
<evidence type="ECO:0000313" key="1">
    <source>
        <dbReference type="EMBL" id="ROT37764.1"/>
    </source>
</evidence>
<dbReference type="Proteomes" id="UP000272025">
    <property type="component" value="Unassembled WGS sequence"/>
</dbReference>
<sequence>MRWAEEMRKGLASEEKVEGMEFTQQIAFFSSTKKSSPLADHGISGFLAVMVTPEKQLEVLGNFETSRSSYKGYGVPYMLPHDPKYLIPSSCFHVDLATQARLSCIVGAQHNTSNRAAFQDKKVMLLSGRAHLLSGDIMADRARASPHQSRREVAQNIKLAMQRKDQVPAKGPPFDISVCSVGPDDGVDRVDWFPMPSFLVRKLKSSTLGADIAPNIIK</sequence>
<protein>
    <submittedName>
        <fullName evidence="1">Uncharacterized protein</fullName>
    </submittedName>
</protein>
<dbReference type="RefSeq" id="XP_028465570.1">
    <property type="nucleotide sequence ID" value="XM_028614226.1"/>
</dbReference>
<evidence type="ECO:0000313" key="2">
    <source>
        <dbReference type="Proteomes" id="UP000272025"/>
    </source>
</evidence>
<keyword evidence="2" id="KW-1185">Reference proteome</keyword>
<gene>
    <name evidence="1" type="ORF">SODALDRAFT_360054</name>
</gene>
<dbReference type="OrthoDB" id="202203at2759"/>
<accession>A0A3N2PTK1</accession>
<reference evidence="1 2" key="1">
    <citation type="journal article" date="2018" name="Mol. Ecol.">
        <title>The obligate alkalophilic soda-lake fungus Sodiomyces alkalinus has shifted to a protein diet.</title>
        <authorList>
            <person name="Grum-Grzhimaylo A.A."/>
            <person name="Falkoski D.L."/>
            <person name="van den Heuvel J."/>
            <person name="Valero-Jimenez C.A."/>
            <person name="Min B."/>
            <person name="Choi I.G."/>
            <person name="Lipzen A."/>
            <person name="Daum C.G."/>
            <person name="Aanen D.K."/>
            <person name="Tsang A."/>
            <person name="Henrissat B."/>
            <person name="Bilanenko E.N."/>
            <person name="de Vries R.P."/>
            <person name="van Kan J.A.L."/>
            <person name="Grigoriev I.V."/>
            <person name="Debets A.J.M."/>
        </authorList>
    </citation>
    <scope>NUCLEOTIDE SEQUENCE [LARGE SCALE GENOMIC DNA]</scope>
    <source>
        <strain evidence="1 2">F11</strain>
    </source>
</reference>
<proteinExistence type="predicted"/>